<dbReference type="Proteomes" id="UP001143463">
    <property type="component" value="Unassembled WGS sequence"/>
</dbReference>
<accession>A0A9W6UET8</accession>
<dbReference type="RefSeq" id="WP_156067673.1">
    <property type="nucleotide sequence ID" value="NZ_BAAAUZ010000085.1"/>
</dbReference>
<feature type="region of interest" description="Disordered" evidence="1">
    <location>
        <begin position="113"/>
        <end position="156"/>
    </location>
</feature>
<comment type="caution">
    <text evidence="2">The sequence shown here is derived from an EMBL/GenBank/DDBJ whole genome shotgun (WGS) entry which is preliminary data.</text>
</comment>
<protein>
    <recommendedName>
        <fullName evidence="4">HTH cro/C1-type domain-containing protein</fullName>
    </recommendedName>
</protein>
<dbReference type="GO" id="GO:0003677">
    <property type="term" value="F:DNA binding"/>
    <property type="evidence" value="ECO:0007669"/>
    <property type="project" value="InterPro"/>
</dbReference>
<dbReference type="InterPro" id="IPR010982">
    <property type="entry name" value="Lambda_DNA-bd_dom_sf"/>
</dbReference>
<organism evidence="2 3">
    <name type="scientific">Pseudonocardia halophobica</name>
    <dbReference type="NCBI Taxonomy" id="29401"/>
    <lineage>
        <taxon>Bacteria</taxon>
        <taxon>Bacillati</taxon>
        <taxon>Actinomycetota</taxon>
        <taxon>Actinomycetes</taxon>
        <taxon>Pseudonocardiales</taxon>
        <taxon>Pseudonocardiaceae</taxon>
        <taxon>Pseudonocardia</taxon>
    </lineage>
</organism>
<keyword evidence="3" id="KW-1185">Reference proteome</keyword>
<sequence length="201" mass="21092">MEIDRLAENRERQRALYGTPLAERVHRMLRVLGITQGTLAATLGMSPAMLSQLVSAKRVKIGDPAVLARLLLLDGRCAAGPVAPEDVSALLDEVRTASPEWAALLARPVEASHGTSAAPVGPLSRRHPSTSRGPIPAVHPGAGPRSGRPVLHPDPRRDPALLAVEALRRVAGPAQLVAAASTLAATFPELAALLRRAAATR</sequence>
<gene>
    <name evidence="2" type="ORF">GCM10017577_71650</name>
</gene>
<name>A0A9W6UET8_9PSEU</name>
<evidence type="ECO:0000313" key="2">
    <source>
        <dbReference type="EMBL" id="GLL16010.1"/>
    </source>
</evidence>
<proteinExistence type="predicted"/>
<reference evidence="2" key="1">
    <citation type="journal article" date="2014" name="Int. J. Syst. Evol. Microbiol.">
        <title>Complete genome sequence of Corynebacterium casei LMG S-19264T (=DSM 44701T), isolated from a smear-ripened cheese.</title>
        <authorList>
            <consortium name="US DOE Joint Genome Institute (JGI-PGF)"/>
            <person name="Walter F."/>
            <person name="Albersmeier A."/>
            <person name="Kalinowski J."/>
            <person name="Ruckert C."/>
        </authorList>
    </citation>
    <scope>NUCLEOTIDE SEQUENCE</scope>
    <source>
        <strain evidence="2">VKM Ac-1069</strain>
    </source>
</reference>
<evidence type="ECO:0008006" key="4">
    <source>
        <dbReference type="Google" id="ProtNLM"/>
    </source>
</evidence>
<reference evidence="2" key="2">
    <citation type="submission" date="2023-01" db="EMBL/GenBank/DDBJ databases">
        <authorList>
            <person name="Sun Q."/>
            <person name="Evtushenko L."/>
        </authorList>
    </citation>
    <scope>NUCLEOTIDE SEQUENCE</scope>
    <source>
        <strain evidence="2">VKM Ac-1069</strain>
    </source>
</reference>
<evidence type="ECO:0000313" key="3">
    <source>
        <dbReference type="Proteomes" id="UP001143463"/>
    </source>
</evidence>
<dbReference type="InterPro" id="IPR001387">
    <property type="entry name" value="Cro/C1-type_HTH"/>
</dbReference>
<evidence type="ECO:0000256" key="1">
    <source>
        <dbReference type="SAM" id="MobiDB-lite"/>
    </source>
</evidence>
<dbReference type="EMBL" id="BSFQ01000062">
    <property type="protein sequence ID" value="GLL16010.1"/>
    <property type="molecule type" value="Genomic_DNA"/>
</dbReference>
<dbReference type="AlphaFoldDB" id="A0A9W6UET8"/>
<dbReference type="CDD" id="cd00093">
    <property type="entry name" value="HTH_XRE"/>
    <property type="match status" value="1"/>
</dbReference>
<dbReference type="SUPFAM" id="SSF47413">
    <property type="entry name" value="lambda repressor-like DNA-binding domains"/>
    <property type="match status" value="1"/>
</dbReference>